<proteinExistence type="predicted"/>
<dbReference type="AlphaFoldDB" id="A0A0F9NHP4"/>
<dbReference type="PANTHER" id="PTHR48051">
    <property type="match status" value="1"/>
</dbReference>
<dbReference type="SUPFAM" id="SSF52058">
    <property type="entry name" value="L domain-like"/>
    <property type="match status" value="1"/>
</dbReference>
<dbReference type="InterPro" id="IPR001611">
    <property type="entry name" value="Leu-rich_rpt"/>
</dbReference>
<comment type="caution">
    <text evidence="4">The sequence shown here is derived from an EMBL/GenBank/DDBJ whole genome shotgun (WGS) entry which is preliminary data.</text>
</comment>
<protein>
    <recommendedName>
        <fullName evidence="3">Disease resistance R13L4/SHOC-2-like LRR domain-containing protein</fullName>
    </recommendedName>
</protein>
<dbReference type="InterPro" id="IPR003591">
    <property type="entry name" value="Leu-rich_rpt_typical-subtyp"/>
</dbReference>
<evidence type="ECO:0000259" key="3">
    <source>
        <dbReference type="Pfam" id="PF23598"/>
    </source>
</evidence>
<dbReference type="Pfam" id="PF00560">
    <property type="entry name" value="LRR_1"/>
    <property type="match status" value="1"/>
</dbReference>
<name>A0A0F9NHP4_9ZZZZ</name>
<dbReference type="Gene3D" id="3.80.10.10">
    <property type="entry name" value="Ribonuclease Inhibitor"/>
    <property type="match status" value="1"/>
</dbReference>
<gene>
    <name evidence="4" type="ORF">LCGC14_0965460</name>
</gene>
<sequence length="395" mass="46830">MLEFRINSLMTLKLEDQITNIYINGELFNQCKHVTFKRKVRELENLFEFTSMDELIDNTLDEDIENDEEYEQLREIGPVEEFWVHCSNLQIWNENDYSSFVLHRNLAFPLLKRLTEVGDVVAKKVFQEEIIKRLESGYHPVIEFLQNEGFTKYIDRDDLFLILLNYKEYEVVCKLFDNEMEEIVWHYGFDQELLLEYYDILIFDKSVVGLNLSKRNLEEFPKEIKCLPALLYLNLDNNNLKSLPEFFGNLKDLKELSISSNKLEKIPDDISELINLEYLFLDSNNLKTIPKLIGKLKSLKLIYLDANYIEELPDSIGELKSIRNLGLMSNRLKDLPLSIKNLESLRRLDVRCNELYKLNEEILYIENLEEIHIDENLKSEETTKKLKKKGVRVLF</sequence>
<organism evidence="4">
    <name type="scientific">marine sediment metagenome</name>
    <dbReference type="NCBI Taxonomy" id="412755"/>
    <lineage>
        <taxon>unclassified sequences</taxon>
        <taxon>metagenomes</taxon>
        <taxon>ecological metagenomes</taxon>
    </lineage>
</organism>
<accession>A0A0F9NHP4</accession>
<dbReference type="InterPro" id="IPR032675">
    <property type="entry name" value="LRR_dom_sf"/>
</dbReference>
<evidence type="ECO:0000313" key="4">
    <source>
        <dbReference type="EMBL" id="KKN17474.1"/>
    </source>
</evidence>
<evidence type="ECO:0000256" key="2">
    <source>
        <dbReference type="ARBA" id="ARBA00022737"/>
    </source>
</evidence>
<dbReference type="Pfam" id="PF23598">
    <property type="entry name" value="LRR_14"/>
    <property type="match status" value="1"/>
</dbReference>
<evidence type="ECO:0000256" key="1">
    <source>
        <dbReference type="ARBA" id="ARBA00022614"/>
    </source>
</evidence>
<dbReference type="InterPro" id="IPR055414">
    <property type="entry name" value="LRR_R13L4/SHOC2-like"/>
</dbReference>
<dbReference type="PANTHER" id="PTHR48051:SF54">
    <property type="entry name" value="LEUCINE-RICH REPEAT-CONTAINING PROTEIN"/>
    <property type="match status" value="1"/>
</dbReference>
<dbReference type="GO" id="GO:0005737">
    <property type="term" value="C:cytoplasm"/>
    <property type="evidence" value="ECO:0007669"/>
    <property type="project" value="TreeGrafter"/>
</dbReference>
<reference evidence="4" key="1">
    <citation type="journal article" date="2015" name="Nature">
        <title>Complex archaea that bridge the gap between prokaryotes and eukaryotes.</title>
        <authorList>
            <person name="Spang A."/>
            <person name="Saw J.H."/>
            <person name="Jorgensen S.L."/>
            <person name="Zaremba-Niedzwiedzka K."/>
            <person name="Martijn J."/>
            <person name="Lind A.E."/>
            <person name="van Eijk R."/>
            <person name="Schleper C."/>
            <person name="Guy L."/>
            <person name="Ettema T.J."/>
        </authorList>
    </citation>
    <scope>NUCLEOTIDE SEQUENCE</scope>
</reference>
<dbReference type="EMBL" id="LAZR01003516">
    <property type="protein sequence ID" value="KKN17474.1"/>
    <property type="molecule type" value="Genomic_DNA"/>
</dbReference>
<keyword evidence="1" id="KW-0433">Leucine-rich repeat</keyword>
<dbReference type="PROSITE" id="PS51450">
    <property type="entry name" value="LRR"/>
    <property type="match status" value="3"/>
</dbReference>
<keyword evidence="2" id="KW-0677">Repeat</keyword>
<dbReference type="InterPro" id="IPR050216">
    <property type="entry name" value="LRR_domain-containing"/>
</dbReference>
<dbReference type="SMART" id="SM00369">
    <property type="entry name" value="LRR_TYP"/>
    <property type="match status" value="5"/>
</dbReference>
<dbReference type="SMART" id="SM00364">
    <property type="entry name" value="LRR_BAC"/>
    <property type="match status" value="6"/>
</dbReference>
<feature type="domain" description="Disease resistance R13L4/SHOC-2-like LRR" evidence="3">
    <location>
        <begin position="269"/>
        <end position="386"/>
    </location>
</feature>